<dbReference type="PANTHER" id="PTHR19964">
    <property type="entry name" value="MULTIPLE PDZ DOMAIN PROTEIN"/>
    <property type="match status" value="1"/>
</dbReference>
<name>A0AAW1CID6_9HEMI</name>
<sequence length="232" mass="24811">MAAPTSLSPSPSNKLKSEDEVQAATAEIVAGKECLIEIAKDKLALGLSLIGGSDTPLGSIIILEAYPEGAAAKDGRLKPGDIILEMNGEDFRDIAYCQSLAAIRQLTNKVLLLVYRHEQGSDEVANMSTMEVELTKKPGKGLGLSITSRRTAPGIFVSDVMPGSVASSDGRLTKGDRLLSVNGIDVTNMPQEEAAAIVKTITGKVSLKIGRYKARYVKYYIYLLLITHKCNA</sequence>
<comment type="caution">
    <text evidence="2">The sequence shown here is derived from an EMBL/GenBank/DDBJ whole genome shotgun (WGS) entry which is preliminary data.</text>
</comment>
<organism evidence="2 3">
    <name type="scientific">Rhynocoris fuscipes</name>
    <dbReference type="NCBI Taxonomy" id="488301"/>
    <lineage>
        <taxon>Eukaryota</taxon>
        <taxon>Metazoa</taxon>
        <taxon>Ecdysozoa</taxon>
        <taxon>Arthropoda</taxon>
        <taxon>Hexapoda</taxon>
        <taxon>Insecta</taxon>
        <taxon>Pterygota</taxon>
        <taxon>Neoptera</taxon>
        <taxon>Paraneoptera</taxon>
        <taxon>Hemiptera</taxon>
        <taxon>Heteroptera</taxon>
        <taxon>Panheteroptera</taxon>
        <taxon>Cimicomorpha</taxon>
        <taxon>Reduviidae</taxon>
        <taxon>Harpactorinae</taxon>
        <taxon>Harpactorini</taxon>
        <taxon>Rhynocoris</taxon>
    </lineage>
</organism>
<evidence type="ECO:0000259" key="1">
    <source>
        <dbReference type="PROSITE" id="PS50106"/>
    </source>
</evidence>
<dbReference type="SMART" id="SM00228">
    <property type="entry name" value="PDZ"/>
    <property type="match status" value="2"/>
</dbReference>
<dbReference type="InterPro" id="IPR051342">
    <property type="entry name" value="PDZ_scaffold"/>
</dbReference>
<dbReference type="InterPro" id="IPR036034">
    <property type="entry name" value="PDZ_sf"/>
</dbReference>
<dbReference type="Gene3D" id="2.30.42.10">
    <property type="match status" value="2"/>
</dbReference>
<gene>
    <name evidence="2" type="ORF">O3M35_004035</name>
</gene>
<keyword evidence="3" id="KW-1185">Reference proteome</keyword>
<protein>
    <recommendedName>
        <fullName evidence="1">PDZ domain-containing protein</fullName>
    </recommendedName>
</protein>
<dbReference type="Pfam" id="PF00595">
    <property type="entry name" value="PDZ"/>
    <property type="match status" value="2"/>
</dbReference>
<feature type="domain" description="PDZ" evidence="1">
    <location>
        <begin position="35"/>
        <end position="118"/>
    </location>
</feature>
<dbReference type="AlphaFoldDB" id="A0AAW1CID6"/>
<reference evidence="2 3" key="1">
    <citation type="submission" date="2022-12" db="EMBL/GenBank/DDBJ databases">
        <title>Chromosome-level genome assembly of true bugs.</title>
        <authorList>
            <person name="Ma L."/>
            <person name="Li H."/>
        </authorList>
    </citation>
    <scope>NUCLEOTIDE SEQUENCE [LARGE SCALE GENOMIC DNA]</scope>
    <source>
        <strain evidence="2">Lab_2022b</strain>
    </source>
</reference>
<evidence type="ECO:0000313" key="2">
    <source>
        <dbReference type="EMBL" id="KAK9498157.1"/>
    </source>
</evidence>
<dbReference type="CDD" id="cd06673">
    <property type="entry name" value="PDZ10_MUPP1-PDZ8_PATJ-like"/>
    <property type="match status" value="1"/>
</dbReference>
<dbReference type="PROSITE" id="PS50106">
    <property type="entry name" value="PDZ"/>
    <property type="match status" value="2"/>
</dbReference>
<dbReference type="SUPFAM" id="SSF50156">
    <property type="entry name" value="PDZ domain-like"/>
    <property type="match status" value="2"/>
</dbReference>
<proteinExistence type="predicted"/>
<dbReference type="EMBL" id="JAPXFL010000013">
    <property type="protein sequence ID" value="KAK9498157.1"/>
    <property type="molecule type" value="Genomic_DNA"/>
</dbReference>
<feature type="domain" description="PDZ" evidence="1">
    <location>
        <begin position="131"/>
        <end position="213"/>
    </location>
</feature>
<dbReference type="PANTHER" id="PTHR19964:SF84">
    <property type="entry name" value="LIGAND OF NUMB PROTEIN X 2-LIKE ISOFORM X1"/>
    <property type="match status" value="1"/>
</dbReference>
<dbReference type="InterPro" id="IPR001478">
    <property type="entry name" value="PDZ"/>
</dbReference>
<evidence type="ECO:0000313" key="3">
    <source>
        <dbReference type="Proteomes" id="UP001461498"/>
    </source>
</evidence>
<accession>A0AAW1CID6</accession>
<dbReference type="Proteomes" id="UP001461498">
    <property type="component" value="Unassembled WGS sequence"/>
</dbReference>